<sequence length="336" mass="37963">MGDQIQHQLAQLVNLFQEERAANIARQEAMNARLDALTKDLANSKVDSESTDHTSQNRGWKGKSGVAEGSKSDAGGSSFIPRSQKLGELAKLRQIGSVADYKEKFEQLVSRAGTLTQSQKIELYSSGLVDYIAIEVELHNPLDLATTMSLSRLYERKGQPFRSQLLDGRRSKTSDFSPPQRTRFVRKLTRSEMDERRLKAMLLAISMPQLSLFDDIRNEQQNSPDVQQLISAVHDGTASDQWSVKNGLLLYKHRTFLASNSPSIQTVMTALHNQGHEGYQKSLFRITRDFHWTGMKRHIRDFVRACGVCQRHKTETLQPAGLLQPLSIPEQIWSDI</sequence>
<dbReference type="PANTHER" id="PTHR37984">
    <property type="entry name" value="PROTEIN CBG26694"/>
    <property type="match status" value="1"/>
</dbReference>
<reference evidence="3" key="1">
    <citation type="submission" date="2023-08" db="EMBL/GenBank/DDBJ databases">
        <title>A de novo genome assembly of Solanum verrucosum Schlechtendal, a Mexican diploid species geographically isolated from the other diploid A-genome species in potato relatives.</title>
        <authorList>
            <person name="Hosaka K."/>
        </authorList>
    </citation>
    <scope>NUCLEOTIDE SEQUENCE</scope>
    <source>
        <tissue evidence="3">Young leaves</tissue>
    </source>
</reference>
<keyword evidence="4" id="KW-1185">Reference proteome</keyword>
<dbReference type="InterPro" id="IPR050951">
    <property type="entry name" value="Retrovirus_Pol_polyprotein"/>
</dbReference>
<protein>
    <recommendedName>
        <fullName evidence="2">Integrase zinc-binding domain-containing protein</fullName>
    </recommendedName>
</protein>
<proteinExistence type="predicted"/>
<feature type="domain" description="Integrase zinc-binding" evidence="2">
    <location>
        <begin position="264"/>
        <end position="314"/>
    </location>
</feature>
<dbReference type="EMBL" id="CP133616">
    <property type="protein sequence ID" value="WMV29739.1"/>
    <property type="molecule type" value="Genomic_DNA"/>
</dbReference>
<gene>
    <name evidence="3" type="ORF">MTR67_023124</name>
</gene>
<organism evidence="3 4">
    <name type="scientific">Solanum verrucosum</name>
    <dbReference type="NCBI Taxonomy" id="315347"/>
    <lineage>
        <taxon>Eukaryota</taxon>
        <taxon>Viridiplantae</taxon>
        <taxon>Streptophyta</taxon>
        <taxon>Embryophyta</taxon>
        <taxon>Tracheophyta</taxon>
        <taxon>Spermatophyta</taxon>
        <taxon>Magnoliopsida</taxon>
        <taxon>eudicotyledons</taxon>
        <taxon>Gunneridae</taxon>
        <taxon>Pentapetalae</taxon>
        <taxon>asterids</taxon>
        <taxon>lamiids</taxon>
        <taxon>Solanales</taxon>
        <taxon>Solanaceae</taxon>
        <taxon>Solanoideae</taxon>
        <taxon>Solaneae</taxon>
        <taxon>Solanum</taxon>
    </lineage>
</organism>
<feature type="region of interest" description="Disordered" evidence="1">
    <location>
        <begin position="44"/>
        <end position="80"/>
    </location>
</feature>
<accession>A0AAF0TRX0</accession>
<dbReference type="Gene3D" id="1.10.340.70">
    <property type="match status" value="1"/>
</dbReference>
<dbReference type="AlphaFoldDB" id="A0AAF0TRX0"/>
<dbReference type="InterPro" id="IPR041588">
    <property type="entry name" value="Integrase_H2C2"/>
</dbReference>
<evidence type="ECO:0000256" key="1">
    <source>
        <dbReference type="SAM" id="MobiDB-lite"/>
    </source>
</evidence>
<name>A0AAF0TRX0_SOLVR</name>
<dbReference type="Proteomes" id="UP001234989">
    <property type="component" value="Chromosome 5"/>
</dbReference>
<dbReference type="Pfam" id="PF17921">
    <property type="entry name" value="Integrase_H2C2"/>
    <property type="match status" value="1"/>
</dbReference>
<dbReference type="PANTHER" id="PTHR37984:SF5">
    <property type="entry name" value="PROTEIN NYNRIN-LIKE"/>
    <property type="match status" value="1"/>
</dbReference>
<evidence type="ECO:0000313" key="3">
    <source>
        <dbReference type="EMBL" id="WMV29739.1"/>
    </source>
</evidence>
<evidence type="ECO:0000313" key="4">
    <source>
        <dbReference type="Proteomes" id="UP001234989"/>
    </source>
</evidence>
<evidence type="ECO:0000259" key="2">
    <source>
        <dbReference type="Pfam" id="PF17921"/>
    </source>
</evidence>